<dbReference type="CTD" id="31762"/>
<comment type="cofactor">
    <cofactor evidence="10">
        <name>[2Fe-2S] cluster</name>
        <dbReference type="ChEBI" id="CHEBI:190135"/>
    </cofactor>
</comment>
<dbReference type="OMA" id="QAMAYGV"/>
<keyword evidence="9" id="KW-0520">NAD</keyword>
<dbReference type="InterPro" id="IPR015405">
    <property type="entry name" value="NDUFS1-like_C"/>
</dbReference>
<accession>A0A6P6Y3W3</accession>
<evidence type="ECO:0000256" key="9">
    <source>
        <dbReference type="ARBA" id="ARBA00023027"/>
    </source>
</evidence>
<dbReference type="GO" id="GO:0045271">
    <property type="term" value="C:respiratory chain complex I"/>
    <property type="evidence" value="ECO:0007669"/>
    <property type="project" value="UniProtKB-ARBA"/>
</dbReference>
<evidence type="ECO:0000256" key="7">
    <source>
        <dbReference type="ARBA" id="ARBA00023004"/>
    </source>
</evidence>
<evidence type="ECO:0000256" key="10">
    <source>
        <dbReference type="ARBA" id="ARBA00034078"/>
    </source>
</evidence>
<evidence type="ECO:0000259" key="13">
    <source>
        <dbReference type="PROSITE" id="PS51085"/>
    </source>
</evidence>
<evidence type="ECO:0000256" key="6">
    <source>
        <dbReference type="ARBA" id="ARBA00022967"/>
    </source>
</evidence>
<dbReference type="InterPro" id="IPR006656">
    <property type="entry name" value="Mopterin_OxRdtase"/>
</dbReference>
<evidence type="ECO:0000256" key="3">
    <source>
        <dbReference type="ARBA" id="ARBA00013888"/>
    </source>
</evidence>
<dbReference type="GO" id="GO:0051539">
    <property type="term" value="F:4 iron, 4 sulfur cluster binding"/>
    <property type="evidence" value="ECO:0007669"/>
    <property type="project" value="UniProtKB-KW"/>
</dbReference>
<dbReference type="GO" id="GO:0046872">
    <property type="term" value="F:metal ion binding"/>
    <property type="evidence" value="ECO:0007669"/>
    <property type="project" value="UniProtKB-KW"/>
</dbReference>
<dbReference type="PROSITE" id="PS51839">
    <property type="entry name" value="4FE4S_HC3"/>
    <property type="match status" value="1"/>
</dbReference>
<evidence type="ECO:0000259" key="15">
    <source>
        <dbReference type="PROSITE" id="PS51839"/>
    </source>
</evidence>
<dbReference type="FunFam" id="3.10.20.740:FF:000001">
    <property type="entry name" value="NADH-quinone oxidoreductase subunit G"/>
    <property type="match status" value="1"/>
</dbReference>
<evidence type="ECO:0000256" key="1">
    <source>
        <dbReference type="ARBA" id="ARBA00001966"/>
    </source>
</evidence>
<dbReference type="Pfam" id="PF09326">
    <property type="entry name" value="NADH_dhqG_C"/>
    <property type="match status" value="1"/>
</dbReference>
<feature type="domain" description="4Fe-4S Mo/W bis-MGD-type" evidence="14">
    <location>
        <begin position="257"/>
        <end position="313"/>
    </location>
</feature>
<dbReference type="KEGG" id="dpte:113794068"/>
<dbReference type="PANTHER" id="PTHR43105:SF13">
    <property type="entry name" value="NADH-UBIQUINONE OXIDOREDUCTASE 75 KDA SUBUNIT, MITOCHONDRIAL"/>
    <property type="match status" value="1"/>
</dbReference>
<dbReference type="InterPro" id="IPR000283">
    <property type="entry name" value="NADH_UbQ_OxRdtase_75kDa_su_CS"/>
</dbReference>
<dbReference type="InterPro" id="IPR010228">
    <property type="entry name" value="NADH_UbQ_OxRdtase_Gsu"/>
</dbReference>
<dbReference type="FunFam" id="3.30.70.20:FF:000002">
    <property type="entry name" value="NADH-ubiquinone oxidoreductase 75 kDa subunit"/>
    <property type="match status" value="1"/>
</dbReference>
<dbReference type="InterPro" id="IPR006963">
    <property type="entry name" value="Mopterin_OxRdtase_4Fe-4S_dom"/>
</dbReference>
<evidence type="ECO:0000256" key="8">
    <source>
        <dbReference type="ARBA" id="ARBA00023014"/>
    </source>
</evidence>
<protein>
    <recommendedName>
        <fullName evidence="3">NADH-ubiquinone oxidoreductase 75 kDa subunit, mitochondrial</fullName>
    </recommendedName>
</protein>
<keyword evidence="5" id="KW-0479">Metal-binding</keyword>
<reference evidence="17" key="1">
    <citation type="submission" date="2025-08" db="UniProtKB">
        <authorList>
            <consortium name="RefSeq"/>
        </authorList>
    </citation>
    <scope>IDENTIFICATION</scope>
    <source>
        <strain evidence="17">Airmid</strain>
    </source>
</reference>
<dbReference type="SMART" id="SM00929">
    <property type="entry name" value="NADH-G_4Fe-4S_3"/>
    <property type="match status" value="1"/>
</dbReference>
<evidence type="ECO:0000256" key="4">
    <source>
        <dbReference type="ARBA" id="ARBA00022485"/>
    </source>
</evidence>
<dbReference type="InterPro" id="IPR019574">
    <property type="entry name" value="NADH_UbQ_OxRdtase_Gsu_4Fe4S-bd"/>
</dbReference>
<dbReference type="FunCoup" id="A0A6P6Y3W3">
    <property type="interactions" value="1041"/>
</dbReference>
<dbReference type="FunFam" id="3.30.200.210:FF:000002">
    <property type="entry name" value="NADH-ubiquinone oxidoreductase 75 kDa subunit"/>
    <property type="match status" value="1"/>
</dbReference>
<dbReference type="InterPro" id="IPR001041">
    <property type="entry name" value="2Fe-2S_ferredoxin-type"/>
</dbReference>
<dbReference type="GO" id="GO:0016651">
    <property type="term" value="F:oxidoreductase activity, acting on NAD(P)H"/>
    <property type="evidence" value="ECO:0007669"/>
    <property type="project" value="InterPro"/>
</dbReference>
<dbReference type="Proteomes" id="UP000515146">
    <property type="component" value="Unplaced"/>
</dbReference>
<dbReference type="PROSITE" id="PS51085">
    <property type="entry name" value="2FE2S_FER_2"/>
    <property type="match status" value="1"/>
</dbReference>
<dbReference type="OrthoDB" id="10249365at2759"/>
<feature type="domain" description="2Fe-2S ferredoxin-type" evidence="13">
    <location>
        <begin position="38"/>
        <end position="116"/>
    </location>
</feature>
<dbReference type="PROSITE" id="PS00642">
    <property type="entry name" value="COMPLEX1_75K_2"/>
    <property type="match status" value="1"/>
</dbReference>
<dbReference type="GO" id="GO:0005743">
    <property type="term" value="C:mitochondrial inner membrane"/>
    <property type="evidence" value="ECO:0007669"/>
    <property type="project" value="UniProtKB-ARBA"/>
</dbReference>
<dbReference type="PROSITE" id="PS00641">
    <property type="entry name" value="COMPLEX1_75K_1"/>
    <property type="match status" value="1"/>
</dbReference>
<evidence type="ECO:0000256" key="2">
    <source>
        <dbReference type="ARBA" id="ARBA00005404"/>
    </source>
</evidence>
<keyword evidence="6" id="KW-1278">Translocase</keyword>
<dbReference type="Pfam" id="PF22117">
    <property type="entry name" value="Fer4_Nqo3"/>
    <property type="match status" value="1"/>
</dbReference>
<dbReference type="Pfam" id="PF10588">
    <property type="entry name" value="NADH-G_4Fe-4S_3"/>
    <property type="match status" value="1"/>
</dbReference>
<dbReference type="GO" id="GO:0008137">
    <property type="term" value="F:NADH dehydrogenase (ubiquinone) activity"/>
    <property type="evidence" value="ECO:0007669"/>
    <property type="project" value="UniProtKB-EC"/>
</dbReference>
<keyword evidence="16" id="KW-1185">Reference proteome</keyword>
<dbReference type="RefSeq" id="XP_027199955.1">
    <property type="nucleotide sequence ID" value="XM_027344154.1"/>
</dbReference>
<dbReference type="Pfam" id="PF13510">
    <property type="entry name" value="Fer2_4"/>
    <property type="match status" value="1"/>
</dbReference>
<organism evidence="16 17">
    <name type="scientific">Dermatophagoides pteronyssinus</name>
    <name type="common">European house dust mite</name>
    <dbReference type="NCBI Taxonomy" id="6956"/>
    <lineage>
        <taxon>Eukaryota</taxon>
        <taxon>Metazoa</taxon>
        <taxon>Ecdysozoa</taxon>
        <taxon>Arthropoda</taxon>
        <taxon>Chelicerata</taxon>
        <taxon>Arachnida</taxon>
        <taxon>Acari</taxon>
        <taxon>Acariformes</taxon>
        <taxon>Sarcoptiformes</taxon>
        <taxon>Astigmata</taxon>
        <taxon>Psoroptidia</taxon>
        <taxon>Analgoidea</taxon>
        <taxon>Pyroglyphidae</taxon>
        <taxon>Dermatophagoidinae</taxon>
        <taxon>Dermatophagoides</taxon>
    </lineage>
</organism>
<sequence length="747" mass="84177">MYKLFLNNQNSIILNHFRKAVKSAINQSQQQQHRALSDLVEVFIDDQSVKVEPGTTVLEACARVGIEIPRFCYHERLSIAGNCRMCLVEVEKSLKPVASCAMPVMPGMKIKPNSEFSKKARESVMEFILLNHPLDCPICDQGGECDLQDQSMAYGSDRSRLRIDLDEKRAVEDKNIGPLVRTIMTRCIQCTRCVRFMNEIGGCPDLGTTGRGTDMQIGTYLENVTMLSELSGNIVDICPVGALTSKPYTFTGRPWELRRYDSIDIFDAVGSNISVCQRSGDLLRIIPRLNEDINEEWLADKSRHAPIDGLKTQRLTTPMLRPSSNSHLQECAWEDALISLSQAIDHCDSKRLVAMVGPHTDAETMVAVKDFFNSFGSNNLYVHVDSKFDPTIFPKSSDLESRYNYLFNTGIAGIEDSDFILIIGSNVRLEAPLVNHRIRKAWRQSTLNDIAFVGPKNIDLSYDYQWLGDDLNTLQQIYSETHPIVKKLKSAKKPIIILGQQILKSENSKDSIYSAVKLISEKFNADFNLLHSNASQVAAFDLGFKPSFEMNLDDNNQPTVMWLFGVDDNGLQIPKNCFVVYQGHNGDIGANQADLILPGAAYTEKQGIYVNMEGRSQQTLAAITPPVMARNDWHIVRAVSEISNRTLPYENLQGIRQRMSQLSPELMNYNNKNIRPIAKRPPPPSTSSQSSMKIISNKKLIPMMKELADYYQTDIISRSSSTMAKCVQSVQKELNKRQQQQQQRQQQ</sequence>
<dbReference type="PROSITE" id="PS51669">
    <property type="entry name" value="4FE4S_MOW_BIS_MGD"/>
    <property type="match status" value="1"/>
</dbReference>
<keyword evidence="8" id="KW-0411">Iron-sulfur</keyword>
<evidence type="ECO:0000256" key="11">
    <source>
        <dbReference type="ARBA" id="ARBA00049551"/>
    </source>
</evidence>
<comment type="catalytic activity">
    <reaction evidence="11">
        <text>a ubiquinone + NADH + 5 H(+)(in) = a ubiquinol + NAD(+) + 4 H(+)(out)</text>
        <dbReference type="Rhea" id="RHEA:29091"/>
        <dbReference type="Rhea" id="RHEA-COMP:9565"/>
        <dbReference type="Rhea" id="RHEA-COMP:9566"/>
        <dbReference type="ChEBI" id="CHEBI:15378"/>
        <dbReference type="ChEBI" id="CHEBI:16389"/>
        <dbReference type="ChEBI" id="CHEBI:17976"/>
        <dbReference type="ChEBI" id="CHEBI:57540"/>
        <dbReference type="ChEBI" id="CHEBI:57945"/>
        <dbReference type="EC" id="7.1.1.2"/>
    </reaction>
</comment>
<evidence type="ECO:0000256" key="5">
    <source>
        <dbReference type="ARBA" id="ARBA00022723"/>
    </source>
</evidence>
<dbReference type="Gene3D" id="3.40.50.740">
    <property type="match status" value="1"/>
</dbReference>
<keyword evidence="7" id="KW-0408">Iron</keyword>
<dbReference type="InterPro" id="IPR036010">
    <property type="entry name" value="2Fe-2S_ferredoxin-like_sf"/>
</dbReference>
<evidence type="ECO:0000259" key="14">
    <source>
        <dbReference type="PROSITE" id="PS51669"/>
    </source>
</evidence>
<dbReference type="SUPFAM" id="SSF54292">
    <property type="entry name" value="2Fe-2S ferredoxin-like"/>
    <property type="match status" value="1"/>
</dbReference>
<dbReference type="Gene3D" id="3.30.70.20">
    <property type="match status" value="1"/>
</dbReference>
<dbReference type="SUPFAM" id="SSF53706">
    <property type="entry name" value="Formate dehydrogenase/DMSO reductase, domains 1-3"/>
    <property type="match status" value="1"/>
</dbReference>
<name>A0A6P6Y3W3_DERPT</name>
<evidence type="ECO:0000256" key="12">
    <source>
        <dbReference type="RuleBase" id="RU004523"/>
    </source>
</evidence>
<feature type="domain" description="4Fe-4S His(Cys)3-ligated-type" evidence="15">
    <location>
        <begin position="116"/>
        <end position="155"/>
    </location>
</feature>
<dbReference type="InterPro" id="IPR050123">
    <property type="entry name" value="Prok_molybdopt-oxidoreductase"/>
</dbReference>
<dbReference type="InParanoid" id="A0A6P6Y3W3"/>
<evidence type="ECO:0000313" key="16">
    <source>
        <dbReference type="Proteomes" id="UP000515146"/>
    </source>
</evidence>
<dbReference type="AlphaFoldDB" id="A0A6P6Y3W3"/>
<comment type="cofactor">
    <cofactor evidence="1">
        <name>[4Fe-4S] cluster</name>
        <dbReference type="ChEBI" id="CHEBI:49883"/>
    </cofactor>
</comment>
<evidence type="ECO:0000313" key="17">
    <source>
        <dbReference type="RefSeq" id="XP_027199955.1"/>
    </source>
</evidence>
<dbReference type="GO" id="GO:0042773">
    <property type="term" value="P:ATP synthesis coupled electron transport"/>
    <property type="evidence" value="ECO:0007669"/>
    <property type="project" value="InterPro"/>
</dbReference>
<keyword evidence="4" id="KW-0004">4Fe-4S</keyword>
<dbReference type="Pfam" id="PF00384">
    <property type="entry name" value="Molybdopterin"/>
    <property type="match status" value="1"/>
</dbReference>
<dbReference type="Pfam" id="PF22151">
    <property type="entry name" value="Fer4_NDSU1"/>
    <property type="match status" value="1"/>
</dbReference>
<gene>
    <name evidence="17" type="primary">LOC113794068</name>
</gene>
<dbReference type="CDD" id="cd00207">
    <property type="entry name" value="fer2"/>
    <property type="match status" value="1"/>
</dbReference>
<dbReference type="InterPro" id="IPR054351">
    <property type="entry name" value="NADH_UbQ_OxRdtase_ferredoxin"/>
</dbReference>
<dbReference type="PANTHER" id="PTHR43105">
    <property type="entry name" value="RESPIRATORY NITRATE REDUCTASE"/>
    <property type="match status" value="1"/>
</dbReference>
<dbReference type="Gene3D" id="3.10.20.740">
    <property type="match status" value="1"/>
</dbReference>
<comment type="similarity">
    <text evidence="2 12">Belongs to the complex I 75 kDa subunit family.</text>
</comment>
<dbReference type="SUPFAM" id="SSF54862">
    <property type="entry name" value="4Fe-4S ferredoxins"/>
    <property type="match status" value="1"/>
</dbReference>
<proteinExistence type="inferred from homology"/>
<dbReference type="NCBIfam" id="TIGR01973">
    <property type="entry name" value="NuoG"/>
    <property type="match status" value="1"/>
</dbReference>
<dbReference type="PROSITE" id="PS00643">
    <property type="entry name" value="COMPLEX1_75K_3"/>
    <property type="match status" value="1"/>
</dbReference>